<reference evidence="2 3" key="3">
    <citation type="journal article" date="2017" name="G3 (Bethesda)">
        <title>Comparative analysis highlights variable genome content of wheat rusts and divergence of the mating loci.</title>
        <authorList>
            <person name="Cuomo C.A."/>
            <person name="Bakkeren G."/>
            <person name="Khalil H.B."/>
            <person name="Panwar V."/>
            <person name="Joly D."/>
            <person name="Linning R."/>
            <person name="Sakthikumar S."/>
            <person name="Song X."/>
            <person name="Adiconis X."/>
            <person name="Fan L."/>
            <person name="Goldberg J.M."/>
            <person name="Levin J.Z."/>
            <person name="Young S."/>
            <person name="Zeng Q."/>
            <person name="Anikster Y."/>
            <person name="Bruce M."/>
            <person name="Wang M."/>
            <person name="Yin C."/>
            <person name="McCallum B."/>
            <person name="Szabo L.J."/>
            <person name="Hulbert S."/>
            <person name="Chen X."/>
            <person name="Fellers J.P."/>
        </authorList>
    </citation>
    <scope>NUCLEOTIDE SEQUENCE</scope>
    <source>
        <strain evidence="2">isolate 1-1 / race 1 (BBBD)</strain>
        <strain evidence="3">Isolate 1-1 / race 1 (BBBD)</strain>
    </source>
</reference>
<evidence type="ECO:0000313" key="3">
    <source>
        <dbReference type="Proteomes" id="UP000005240"/>
    </source>
</evidence>
<sequence>MGNIAASQGGNGLTNAFDFWLAGCLILDCSEPVNPLKWWMKQKSASNMHGGLLDMALDVVSGPATSVDVE</sequence>
<dbReference type="InterPro" id="IPR012337">
    <property type="entry name" value="RNaseH-like_sf"/>
</dbReference>
<dbReference type="AlphaFoldDB" id="A0A180G544"/>
<dbReference type="VEuPathDB" id="FungiDB:PTTG_10763"/>
<protein>
    <submittedName>
        <fullName evidence="1 2">Uncharacterized protein</fullName>
    </submittedName>
</protein>
<dbReference type="Proteomes" id="UP000005240">
    <property type="component" value="Unassembled WGS sequence"/>
</dbReference>
<gene>
    <name evidence="1" type="ORF">PTTG_10763</name>
</gene>
<keyword evidence="3" id="KW-1185">Reference proteome</keyword>
<accession>A0A180G544</accession>
<reference evidence="1" key="2">
    <citation type="submission" date="2016-05" db="EMBL/GenBank/DDBJ databases">
        <title>Comparative analysis highlights variable genome content of wheat rusts and divergence of the mating loci.</title>
        <authorList>
            <person name="Cuomo C.A."/>
            <person name="Bakkeren G."/>
            <person name="Szabo L."/>
            <person name="Khalil H."/>
            <person name="Joly D."/>
            <person name="Goldberg J."/>
            <person name="Young S."/>
            <person name="Zeng Q."/>
            <person name="Fellers J."/>
        </authorList>
    </citation>
    <scope>NUCLEOTIDE SEQUENCE [LARGE SCALE GENOMIC DNA]</scope>
    <source>
        <strain evidence="1">1-1 BBBD Race 1</strain>
    </source>
</reference>
<dbReference type="OrthoDB" id="1715602at2759"/>
<proteinExistence type="predicted"/>
<dbReference type="SUPFAM" id="SSF53098">
    <property type="entry name" value="Ribonuclease H-like"/>
    <property type="match status" value="1"/>
</dbReference>
<organism evidence="1">
    <name type="scientific">Puccinia triticina (isolate 1-1 / race 1 (BBBD))</name>
    <name type="common">Brown leaf rust fungus</name>
    <dbReference type="NCBI Taxonomy" id="630390"/>
    <lineage>
        <taxon>Eukaryota</taxon>
        <taxon>Fungi</taxon>
        <taxon>Dikarya</taxon>
        <taxon>Basidiomycota</taxon>
        <taxon>Pucciniomycotina</taxon>
        <taxon>Pucciniomycetes</taxon>
        <taxon>Pucciniales</taxon>
        <taxon>Pucciniaceae</taxon>
        <taxon>Puccinia</taxon>
    </lineage>
</organism>
<reference evidence="1" key="1">
    <citation type="submission" date="2009-11" db="EMBL/GenBank/DDBJ databases">
        <authorList>
            <consortium name="The Broad Institute Genome Sequencing Platform"/>
            <person name="Ward D."/>
            <person name="Feldgarden M."/>
            <person name="Earl A."/>
            <person name="Young S.K."/>
            <person name="Zeng Q."/>
            <person name="Koehrsen M."/>
            <person name="Alvarado L."/>
            <person name="Berlin A."/>
            <person name="Bochicchio J."/>
            <person name="Borenstein D."/>
            <person name="Chapman S.B."/>
            <person name="Chen Z."/>
            <person name="Engels R."/>
            <person name="Freedman E."/>
            <person name="Gellesch M."/>
            <person name="Goldberg J."/>
            <person name="Griggs A."/>
            <person name="Gujja S."/>
            <person name="Heilman E."/>
            <person name="Heiman D."/>
            <person name="Hepburn T."/>
            <person name="Howarth C."/>
            <person name="Jen D."/>
            <person name="Larson L."/>
            <person name="Lewis B."/>
            <person name="Mehta T."/>
            <person name="Park D."/>
            <person name="Pearson M."/>
            <person name="Roberts A."/>
            <person name="Saif S."/>
            <person name="Shea T."/>
            <person name="Shenoy N."/>
            <person name="Sisk P."/>
            <person name="Stolte C."/>
            <person name="Sykes S."/>
            <person name="Thomson T."/>
            <person name="Walk T."/>
            <person name="White J."/>
            <person name="Yandava C."/>
            <person name="Izard J."/>
            <person name="Baranova O.V."/>
            <person name="Blanton J.M."/>
            <person name="Tanner A.C."/>
            <person name="Dewhirst F.E."/>
            <person name="Haas B."/>
            <person name="Nusbaum C."/>
            <person name="Birren B."/>
        </authorList>
    </citation>
    <scope>NUCLEOTIDE SEQUENCE [LARGE SCALE GENOMIC DNA]</scope>
    <source>
        <strain evidence="1">1-1 BBBD Race 1</strain>
    </source>
</reference>
<reference evidence="2" key="4">
    <citation type="submission" date="2025-05" db="UniProtKB">
        <authorList>
            <consortium name="EnsemblFungi"/>
        </authorList>
    </citation>
    <scope>IDENTIFICATION</scope>
    <source>
        <strain evidence="2">isolate 1-1 / race 1 (BBBD)</strain>
    </source>
</reference>
<dbReference type="EnsemblFungi" id="PTTG_10763-t43_1">
    <property type="protein sequence ID" value="PTTG_10763-t43_1-p1"/>
    <property type="gene ID" value="PTTG_10763"/>
</dbReference>
<dbReference type="EMBL" id="ADAS02000666">
    <property type="protein sequence ID" value="OAV86983.1"/>
    <property type="molecule type" value="Genomic_DNA"/>
</dbReference>
<evidence type="ECO:0000313" key="1">
    <source>
        <dbReference type="EMBL" id="OAV86983.1"/>
    </source>
</evidence>
<evidence type="ECO:0000313" key="2">
    <source>
        <dbReference type="EnsemblFungi" id="PTTG_10763-t43_1-p1"/>
    </source>
</evidence>
<name>A0A180G544_PUCT1</name>